<dbReference type="SUPFAM" id="SSF53067">
    <property type="entry name" value="Actin-like ATPase domain"/>
    <property type="match status" value="1"/>
</dbReference>
<dbReference type="Pfam" id="PF00480">
    <property type="entry name" value="ROK"/>
    <property type="match status" value="1"/>
</dbReference>
<comment type="similarity">
    <text evidence="2">Belongs to the ROK (NagC/XylR) family.</text>
</comment>
<evidence type="ECO:0000313" key="5">
    <source>
        <dbReference type="Proteomes" id="UP001341444"/>
    </source>
</evidence>
<evidence type="ECO:0000313" key="4">
    <source>
        <dbReference type="EMBL" id="MED1205564.1"/>
    </source>
</evidence>
<protein>
    <submittedName>
        <fullName evidence="4">ROK family transcriptional regulator</fullName>
    </submittedName>
</protein>
<comment type="function">
    <text evidence="1">Transcriptional repressor of xylose-utilizing enzymes.</text>
</comment>
<dbReference type="PROSITE" id="PS01125">
    <property type="entry name" value="ROK"/>
    <property type="match status" value="1"/>
</dbReference>
<dbReference type="InterPro" id="IPR049874">
    <property type="entry name" value="ROK_cs"/>
</dbReference>
<comment type="caution">
    <text evidence="4">The sequence shown here is derived from an EMBL/GenBank/DDBJ whole genome shotgun (WGS) entry which is preliminary data.</text>
</comment>
<dbReference type="InterPro" id="IPR000600">
    <property type="entry name" value="ROK"/>
</dbReference>
<reference evidence="4 5" key="1">
    <citation type="submission" date="2023-03" db="EMBL/GenBank/DDBJ databases">
        <title>Bacillus Genome Sequencing.</title>
        <authorList>
            <person name="Dunlap C."/>
        </authorList>
    </citation>
    <scope>NUCLEOTIDE SEQUENCE [LARGE SCALE GENOMIC DNA]</scope>
    <source>
        <strain evidence="4 5">B-23453</strain>
    </source>
</reference>
<dbReference type="InterPro" id="IPR036388">
    <property type="entry name" value="WH-like_DNA-bd_sf"/>
</dbReference>
<organism evidence="4 5">
    <name type="scientific">Heyndrickxia acidicola</name>
    <dbReference type="NCBI Taxonomy" id="209389"/>
    <lineage>
        <taxon>Bacteria</taxon>
        <taxon>Bacillati</taxon>
        <taxon>Bacillota</taxon>
        <taxon>Bacilli</taxon>
        <taxon>Bacillales</taxon>
        <taxon>Bacillaceae</taxon>
        <taxon>Heyndrickxia</taxon>
    </lineage>
</organism>
<dbReference type="EMBL" id="JARMAB010000037">
    <property type="protein sequence ID" value="MED1205564.1"/>
    <property type="molecule type" value="Genomic_DNA"/>
</dbReference>
<gene>
    <name evidence="4" type="ORF">P4T90_21240</name>
</gene>
<dbReference type="PANTHER" id="PTHR18964:SF173">
    <property type="entry name" value="GLUCOKINASE"/>
    <property type="match status" value="1"/>
</dbReference>
<dbReference type="PANTHER" id="PTHR18964">
    <property type="entry name" value="ROK (REPRESSOR, ORF, KINASE) FAMILY"/>
    <property type="match status" value="1"/>
</dbReference>
<evidence type="ECO:0000256" key="2">
    <source>
        <dbReference type="ARBA" id="ARBA00006479"/>
    </source>
</evidence>
<keyword evidence="3" id="KW-0859">Xylose metabolism</keyword>
<proteinExistence type="inferred from homology"/>
<keyword evidence="5" id="KW-1185">Reference proteome</keyword>
<dbReference type="Gene3D" id="3.30.420.40">
    <property type="match status" value="2"/>
</dbReference>
<dbReference type="Gene3D" id="1.10.10.10">
    <property type="entry name" value="Winged helix-like DNA-binding domain superfamily/Winged helix DNA-binding domain"/>
    <property type="match status" value="1"/>
</dbReference>
<keyword evidence="3" id="KW-0119">Carbohydrate metabolism</keyword>
<dbReference type="SUPFAM" id="SSF46785">
    <property type="entry name" value="Winged helix' DNA-binding domain"/>
    <property type="match status" value="1"/>
</dbReference>
<dbReference type="InterPro" id="IPR043129">
    <property type="entry name" value="ATPase_NBD"/>
</dbReference>
<dbReference type="InterPro" id="IPR036390">
    <property type="entry name" value="WH_DNA-bd_sf"/>
</dbReference>
<dbReference type="RefSeq" id="WP_066265337.1">
    <property type="nucleotide sequence ID" value="NZ_JARMAB010000037.1"/>
</dbReference>
<dbReference type="Proteomes" id="UP001341444">
    <property type="component" value="Unassembled WGS sequence"/>
</dbReference>
<evidence type="ECO:0000256" key="1">
    <source>
        <dbReference type="ARBA" id="ARBA00002486"/>
    </source>
</evidence>
<accession>A0ABU6MLJ9</accession>
<sequence>MNLPRGTMRVLQAIWRSKKPNSKAELVKLTGFSLATVTEHVETLIRSNLVKEVEMGHSTGGRRPRLLSFNNESGYIIGIDLESTHVQVGIADLNCDIVVSKSSEIDVGKGPLTVLEHIKEMVFSLLDEHKIEISLIKGIGMGVPGPVEYSTGLPGSLPIMPGWDRYPIRQFWNEYFNCPCYVDNNVFTRVLGERTVEAVSKIDNLIYLKIGNGIGAGIICNGQIYRGSIECAGDVGHINVGHDVLCYCGNRGCLEAIAGGRAIVRRAEEIGKNGHSKILSKLLATNRKLKLEDVNRAVRESDPLVVELIRECGLEIGKVIGGLINFFNPSLVCIGGKVSEVGDVLLASIRQGIYSHSSPLSTRNLVIQQSLLGEKVGIIGAAVLTVDKIIENSLQKNEEGVFSF</sequence>
<name>A0ABU6MLJ9_9BACI</name>
<evidence type="ECO:0000256" key="3">
    <source>
        <dbReference type="ARBA" id="ARBA00022629"/>
    </source>
</evidence>